<dbReference type="EMBL" id="JAPEQW010000002">
    <property type="protein sequence ID" value="MCW8037912.1"/>
    <property type="molecule type" value="Genomic_DNA"/>
</dbReference>
<name>A0ABT3NED2_9GAMM</name>
<accession>A0ABT3NED2</accession>
<keyword evidence="1" id="KW-1133">Transmembrane helix</keyword>
<dbReference type="RefSeq" id="WP_265464621.1">
    <property type="nucleotide sequence ID" value="NZ_JAPEQW010000002.1"/>
</dbReference>
<sequence length="72" mass="7903">MKEIASHSNTPVFVKNESNTKPVLYRHPTAEEMQTPFSAFLIADLKDSLIAGLILLVSWCVLSLILTALFGA</sequence>
<proteinExistence type="predicted"/>
<reference evidence="2 3" key="1">
    <citation type="submission" date="2022-11" db="EMBL/GenBank/DDBJ databases">
        <title>Acinetobacter entericus sp. nov., isolated from the gut of the plastic-eating larvae of the Coleoptera insect Zophobas atratus.</title>
        <authorList>
            <person name="Dong X."/>
            <person name="Yang Y."/>
        </authorList>
    </citation>
    <scope>NUCLEOTIDE SEQUENCE [LARGE SCALE GENOMIC DNA]</scope>
    <source>
        <strain evidence="2 3">BIT-DXN8</strain>
    </source>
</reference>
<organism evidence="2 3">
    <name type="scientific">Acinetobacter entericus</name>
    <dbReference type="NCBI Taxonomy" id="2989714"/>
    <lineage>
        <taxon>Bacteria</taxon>
        <taxon>Pseudomonadati</taxon>
        <taxon>Pseudomonadota</taxon>
        <taxon>Gammaproteobacteria</taxon>
        <taxon>Moraxellales</taxon>
        <taxon>Moraxellaceae</taxon>
        <taxon>Acinetobacter</taxon>
    </lineage>
</organism>
<keyword evidence="3" id="KW-1185">Reference proteome</keyword>
<feature type="transmembrane region" description="Helical" evidence="1">
    <location>
        <begin position="49"/>
        <end position="70"/>
    </location>
</feature>
<evidence type="ECO:0000313" key="3">
    <source>
        <dbReference type="Proteomes" id="UP001209682"/>
    </source>
</evidence>
<evidence type="ECO:0000313" key="2">
    <source>
        <dbReference type="EMBL" id="MCW8037912.1"/>
    </source>
</evidence>
<dbReference type="Proteomes" id="UP001209682">
    <property type="component" value="Unassembled WGS sequence"/>
</dbReference>
<protein>
    <submittedName>
        <fullName evidence="2">Uncharacterized protein</fullName>
    </submittedName>
</protein>
<comment type="caution">
    <text evidence="2">The sequence shown here is derived from an EMBL/GenBank/DDBJ whole genome shotgun (WGS) entry which is preliminary data.</text>
</comment>
<keyword evidence="1" id="KW-0472">Membrane</keyword>
<gene>
    <name evidence="2" type="ORF">OKC24_01765</name>
</gene>
<evidence type="ECO:0000256" key="1">
    <source>
        <dbReference type="SAM" id="Phobius"/>
    </source>
</evidence>
<keyword evidence="1" id="KW-0812">Transmembrane</keyword>